<dbReference type="PROSITE" id="PS50977">
    <property type="entry name" value="HTH_TETR_2"/>
    <property type="match status" value="1"/>
</dbReference>
<dbReference type="Proteomes" id="UP000029549">
    <property type="component" value="Unassembled WGS sequence"/>
</dbReference>
<dbReference type="InterPro" id="IPR050109">
    <property type="entry name" value="HTH-type_TetR-like_transc_reg"/>
</dbReference>
<evidence type="ECO:0000256" key="1">
    <source>
        <dbReference type="ARBA" id="ARBA00023015"/>
    </source>
</evidence>
<dbReference type="PANTHER" id="PTHR30055:SF234">
    <property type="entry name" value="HTH-TYPE TRANSCRIPTIONAL REGULATOR BETI"/>
    <property type="match status" value="1"/>
</dbReference>
<evidence type="ECO:0000313" key="8">
    <source>
        <dbReference type="EMBL" id="KGH06344.1"/>
    </source>
</evidence>
<dbReference type="GO" id="GO:0000976">
    <property type="term" value="F:transcription cis-regulatory region binding"/>
    <property type="evidence" value="ECO:0007669"/>
    <property type="project" value="TreeGrafter"/>
</dbReference>
<dbReference type="Pfam" id="PF00440">
    <property type="entry name" value="TetR_N"/>
    <property type="match status" value="1"/>
</dbReference>
<accession>A0A096G499</accession>
<evidence type="ECO:0000256" key="4">
    <source>
        <dbReference type="PROSITE-ProRule" id="PRU00335"/>
    </source>
</evidence>
<dbReference type="RefSeq" id="WP_034355669.1">
    <property type="nucleotide sequence ID" value="NZ_AP026738.1"/>
</dbReference>
<evidence type="ECO:0000313" key="7">
    <source>
        <dbReference type="EMBL" id="KGG97808.1"/>
    </source>
</evidence>
<sequence length="211" mass="23549">MNQTGSKTAPRRTQAERSQTTQRKIIKSAIRLLQKVGFQQTNLQEIARGAKVTLGAVQHQFGSRQALMEQVVDEIMAPLAAAGAGWPEDAAQLPLEPRAREFVRRAWQSVYAQPSYVATWSMFFGCKSTPLFERINAHRSQHDPASFEHFVKVFPEIAERHPQPSHFASVVFAALRGLAVMRLFEIDDAAAEHQLEVISQMIVNAGTINQA</sequence>
<keyword evidence="9" id="KW-1185">Reference proteome</keyword>
<dbReference type="InterPro" id="IPR009057">
    <property type="entry name" value="Homeodomain-like_sf"/>
</dbReference>
<dbReference type="GO" id="GO:0003700">
    <property type="term" value="F:DNA-binding transcription factor activity"/>
    <property type="evidence" value="ECO:0007669"/>
    <property type="project" value="TreeGrafter"/>
</dbReference>
<dbReference type="Gene3D" id="1.10.357.10">
    <property type="entry name" value="Tetracycline Repressor, domain 2"/>
    <property type="match status" value="1"/>
</dbReference>
<dbReference type="PANTHER" id="PTHR30055">
    <property type="entry name" value="HTH-TYPE TRANSCRIPTIONAL REGULATOR RUTR"/>
    <property type="match status" value="1"/>
</dbReference>
<evidence type="ECO:0000259" key="6">
    <source>
        <dbReference type="PROSITE" id="PS50977"/>
    </source>
</evidence>
<dbReference type="SUPFAM" id="SSF46689">
    <property type="entry name" value="Homeodomain-like"/>
    <property type="match status" value="1"/>
</dbReference>
<reference evidence="9 10" key="1">
    <citation type="submission" date="2013-09" db="EMBL/GenBank/DDBJ databases">
        <title>High correlation between genotypes and phenotypes of environmental bacteria Comamonas testosteroni strains.</title>
        <authorList>
            <person name="Liu L."/>
            <person name="Zhu W."/>
            <person name="Xia X."/>
            <person name="Xu B."/>
            <person name="Luo M."/>
            <person name="Wang G."/>
        </authorList>
    </citation>
    <scope>NUCLEOTIDE SEQUENCE [LARGE SCALE GENOMIC DNA]</scope>
    <source>
        <strain evidence="8 9">DF2</strain>
        <strain evidence="7 10">JL14</strain>
    </source>
</reference>
<feature type="DNA-binding region" description="H-T-H motif" evidence="4">
    <location>
        <begin position="42"/>
        <end position="61"/>
    </location>
</feature>
<keyword evidence="3" id="KW-0804">Transcription</keyword>
<dbReference type="EMBL" id="AWTN01000024">
    <property type="protein sequence ID" value="KGG97808.1"/>
    <property type="molecule type" value="Genomic_DNA"/>
</dbReference>
<evidence type="ECO:0000313" key="9">
    <source>
        <dbReference type="Proteomes" id="UP000029549"/>
    </source>
</evidence>
<feature type="region of interest" description="Disordered" evidence="5">
    <location>
        <begin position="1"/>
        <end position="21"/>
    </location>
</feature>
<feature type="domain" description="HTH tetR-type" evidence="6">
    <location>
        <begin position="19"/>
        <end position="79"/>
    </location>
</feature>
<dbReference type="InterPro" id="IPR001647">
    <property type="entry name" value="HTH_TetR"/>
</dbReference>
<dbReference type="AlphaFoldDB" id="A0A096G499"/>
<keyword evidence="1" id="KW-0805">Transcription regulation</keyword>
<dbReference type="EMBL" id="AWTP01000144">
    <property type="protein sequence ID" value="KGH06344.1"/>
    <property type="molecule type" value="Genomic_DNA"/>
</dbReference>
<keyword evidence="2 4" id="KW-0238">DNA-binding</keyword>
<accession>A0A0K6IBQ6</accession>
<evidence type="ECO:0000256" key="3">
    <source>
        <dbReference type="ARBA" id="ARBA00023163"/>
    </source>
</evidence>
<evidence type="ECO:0000256" key="2">
    <source>
        <dbReference type="ARBA" id="ARBA00023125"/>
    </source>
</evidence>
<name>A0A096G499_9BURK</name>
<dbReference type="Proteomes" id="UP000029567">
    <property type="component" value="Unassembled WGS sequence"/>
</dbReference>
<protein>
    <submittedName>
        <fullName evidence="7">TetR family transcriptional regulator</fullName>
    </submittedName>
</protein>
<dbReference type="PRINTS" id="PR00455">
    <property type="entry name" value="HTHTETR"/>
</dbReference>
<evidence type="ECO:0000256" key="5">
    <source>
        <dbReference type="SAM" id="MobiDB-lite"/>
    </source>
</evidence>
<comment type="caution">
    <text evidence="7">The sequence shown here is derived from an EMBL/GenBank/DDBJ whole genome shotgun (WGS) entry which is preliminary data.</text>
</comment>
<organism evidence="7 10">
    <name type="scientific">Comamonas thiooxydans</name>
    <dbReference type="NCBI Taxonomy" id="363952"/>
    <lineage>
        <taxon>Bacteria</taxon>
        <taxon>Pseudomonadati</taxon>
        <taxon>Pseudomonadota</taxon>
        <taxon>Betaproteobacteria</taxon>
        <taxon>Burkholderiales</taxon>
        <taxon>Comamonadaceae</taxon>
        <taxon>Comamonas</taxon>
    </lineage>
</organism>
<proteinExistence type="predicted"/>
<gene>
    <name evidence="7" type="ORF">P245_04880</name>
    <name evidence="8" type="ORF">P608_22085</name>
</gene>
<evidence type="ECO:0000313" key="10">
    <source>
        <dbReference type="Proteomes" id="UP000029567"/>
    </source>
</evidence>
<dbReference type="OrthoDB" id="5816932at2"/>